<proteinExistence type="predicted"/>
<organism evidence="1 2">
    <name type="scientific">Polystyrenella longa</name>
    <dbReference type="NCBI Taxonomy" id="2528007"/>
    <lineage>
        <taxon>Bacteria</taxon>
        <taxon>Pseudomonadati</taxon>
        <taxon>Planctomycetota</taxon>
        <taxon>Planctomycetia</taxon>
        <taxon>Planctomycetales</taxon>
        <taxon>Planctomycetaceae</taxon>
        <taxon>Polystyrenella</taxon>
    </lineage>
</organism>
<keyword evidence="2" id="KW-1185">Reference proteome</keyword>
<sequence>MFLKVYRISCDQDKPQFRRFRDRPKFRVKAISNQNLHFVRNQYDDRHLASLCNTILFSKLTVFKR</sequence>
<reference evidence="1 2" key="1">
    <citation type="submission" date="2019-02" db="EMBL/GenBank/DDBJ databases">
        <title>Deep-cultivation of Planctomycetes and their phenomic and genomic characterization uncovers novel biology.</title>
        <authorList>
            <person name="Wiegand S."/>
            <person name="Jogler M."/>
            <person name="Boedeker C."/>
            <person name="Pinto D."/>
            <person name="Vollmers J."/>
            <person name="Rivas-Marin E."/>
            <person name="Kohn T."/>
            <person name="Peeters S.H."/>
            <person name="Heuer A."/>
            <person name="Rast P."/>
            <person name="Oberbeckmann S."/>
            <person name="Bunk B."/>
            <person name="Jeske O."/>
            <person name="Meyerdierks A."/>
            <person name="Storesund J.E."/>
            <person name="Kallscheuer N."/>
            <person name="Luecker S."/>
            <person name="Lage O.M."/>
            <person name="Pohl T."/>
            <person name="Merkel B.J."/>
            <person name="Hornburger P."/>
            <person name="Mueller R.-W."/>
            <person name="Bruemmer F."/>
            <person name="Labrenz M."/>
            <person name="Spormann A.M."/>
            <person name="Op den Camp H."/>
            <person name="Overmann J."/>
            <person name="Amann R."/>
            <person name="Jetten M.S.M."/>
            <person name="Mascher T."/>
            <person name="Medema M.H."/>
            <person name="Devos D.P."/>
            <person name="Kaster A.-K."/>
            <person name="Ovreas L."/>
            <person name="Rohde M."/>
            <person name="Galperin M.Y."/>
            <person name="Jogler C."/>
        </authorList>
    </citation>
    <scope>NUCLEOTIDE SEQUENCE [LARGE SCALE GENOMIC DNA]</scope>
    <source>
        <strain evidence="1 2">Pla110</strain>
    </source>
</reference>
<protein>
    <submittedName>
        <fullName evidence="1">Uncharacterized protein</fullName>
    </submittedName>
</protein>
<dbReference type="KEGG" id="plon:Pla110_16040"/>
<dbReference type="Proteomes" id="UP000317178">
    <property type="component" value="Chromosome"/>
</dbReference>
<accession>A0A518CL27</accession>
<name>A0A518CL27_9PLAN</name>
<gene>
    <name evidence="1" type="ORF">Pla110_16040</name>
</gene>
<dbReference type="EMBL" id="CP036281">
    <property type="protein sequence ID" value="QDU79884.1"/>
    <property type="molecule type" value="Genomic_DNA"/>
</dbReference>
<dbReference type="AlphaFoldDB" id="A0A518CL27"/>
<evidence type="ECO:0000313" key="2">
    <source>
        <dbReference type="Proteomes" id="UP000317178"/>
    </source>
</evidence>
<evidence type="ECO:0000313" key="1">
    <source>
        <dbReference type="EMBL" id="QDU79884.1"/>
    </source>
</evidence>